<organism evidence="2">
    <name type="scientific">Eucalyptus grandis</name>
    <name type="common">Flooded gum</name>
    <dbReference type="NCBI Taxonomy" id="71139"/>
    <lineage>
        <taxon>Eukaryota</taxon>
        <taxon>Viridiplantae</taxon>
        <taxon>Streptophyta</taxon>
        <taxon>Embryophyta</taxon>
        <taxon>Tracheophyta</taxon>
        <taxon>Spermatophyta</taxon>
        <taxon>Magnoliopsida</taxon>
        <taxon>eudicotyledons</taxon>
        <taxon>Gunneridae</taxon>
        <taxon>Pentapetalae</taxon>
        <taxon>rosids</taxon>
        <taxon>malvids</taxon>
        <taxon>Myrtales</taxon>
        <taxon>Myrtaceae</taxon>
        <taxon>Myrtoideae</taxon>
        <taxon>Eucalypteae</taxon>
        <taxon>Eucalyptus</taxon>
    </lineage>
</organism>
<evidence type="ECO:0000313" key="2">
    <source>
        <dbReference type="EMBL" id="KCW48979.1"/>
    </source>
</evidence>
<feature type="region of interest" description="Disordered" evidence="1">
    <location>
        <begin position="47"/>
        <end position="75"/>
    </location>
</feature>
<name>A0A059A5I6_EUCGR</name>
<dbReference type="AlphaFoldDB" id="A0A059A5I6"/>
<dbReference type="Gramene" id="KCW48979">
    <property type="protein sequence ID" value="KCW48979"/>
    <property type="gene ID" value="EUGRSUZ_K02594"/>
</dbReference>
<proteinExistence type="predicted"/>
<gene>
    <name evidence="2" type="ORF">EUGRSUZ_K02594</name>
</gene>
<dbReference type="EMBL" id="KK198763">
    <property type="protein sequence ID" value="KCW48979.1"/>
    <property type="molecule type" value="Genomic_DNA"/>
</dbReference>
<feature type="compositionally biased region" description="Basic and acidic residues" evidence="1">
    <location>
        <begin position="55"/>
        <end position="64"/>
    </location>
</feature>
<dbReference type="InParanoid" id="A0A059A5I6"/>
<protein>
    <submittedName>
        <fullName evidence="2">Uncharacterized protein</fullName>
    </submittedName>
</protein>
<accession>A0A059A5I6</accession>
<evidence type="ECO:0000256" key="1">
    <source>
        <dbReference type="SAM" id="MobiDB-lite"/>
    </source>
</evidence>
<reference evidence="2" key="1">
    <citation type="submission" date="2013-07" db="EMBL/GenBank/DDBJ databases">
        <title>The genome of Eucalyptus grandis.</title>
        <authorList>
            <person name="Schmutz J."/>
            <person name="Hayes R."/>
            <person name="Myburg A."/>
            <person name="Tuskan G."/>
            <person name="Grattapaglia D."/>
            <person name="Rokhsar D.S."/>
        </authorList>
    </citation>
    <scope>NUCLEOTIDE SEQUENCE</scope>
    <source>
        <tissue evidence="2">Leaf extractions</tissue>
    </source>
</reference>
<sequence length="75" mass="8883">MIYIVWIGQNGVVTTFQEYVSVNGPSIKDMHTHHNLIKTRYLLEKTNQQQQINPREGDRDKSRQEIYTPFSFERG</sequence>